<comment type="similarity">
    <text evidence="2">Belongs to the glycosyl hydrolase 20 family.</text>
</comment>
<evidence type="ECO:0000259" key="9">
    <source>
        <dbReference type="Pfam" id="PF02838"/>
    </source>
</evidence>
<dbReference type="InterPro" id="IPR015882">
    <property type="entry name" value="HEX_bac_N"/>
</dbReference>
<dbReference type="Proteomes" id="UP000187464">
    <property type="component" value="Chromosome I"/>
</dbReference>
<dbReference type="RefSeq" id="WP_076931383.1">
    <property type="nucleotide sequence ID" value="NZ_LT605205.1"/>
</dbReference>
<evidence type="ECO:0000256" key="7">
    <source>
        <dbReference type="SAM" id="SignalP"/>
    </source>
</evidence>
<dbReference type="KEGG" id="psac:PSM36_2766"/>
<feature type="signal peptide" evidence="7">
    <location>
        <begin position="1"/>
        <end position="20"/>
    </location>
</feature>
<keyword evidence="11" id="KW-1185">Reference proteome</keyword>
<keyword evidence="5 10" id="KW-0326">Glycosidase</keyword>
<accession>A0A1R3T5T5</accession>
<dbReference type="InterPro" id="IPR017853">
    <property type="entry name" value="GH"/>
</dbReference>
<dbReference type="GO" id="GO:0005975">
    <property type="term" value="P:carbohydrate metabolic process"/>
    <property type="evidence" value="ECO:0007669"/>
    <property type="project" value="InterPro"/>
</dbReference>
<dbReference type="STRING" id="1642647.PSM36_2766"/>
<dbReference type="AlphaFoldDB" id="A0A1R3T5T5"/>
<sequence>MKINVLFLLLFSLAAQLLRAQATPPIIPLPGSYQEVTGSFLLDSKTTVYINDPSFSDEALFLQKILFDMKRLPLSIQSQPGSRSISLLKENRAGNNKEGYSLKMSPKGVTLSAGDKEGIFRGITSLLHLISASEDNSISCWNIEDAPRYEWRGFMLDESRHFFGKEKVKQLLDWMAFYKLNRFHWHLTDEPGWRIEIKKYPLLGYIGGIGNHSDSDAAPQFYTQEEIREIVQYAAERKIVVIPEIDMPGHARAANRAYPQFSGGGSERYPEFTFDPGNEGTYQYLTDILKEVNVLFPSEMIHLGGDEVHFGNGAWNHNEGIKTLMAKHNLKDLSQVEKYFMVRMADSLFAMNNKILAWDEMADISFPSEKTLIFWWRHDQPAQLEKALEKDYKVVLCPRIPYYFDFVQDSTHAVGRRWSGDFADLKKAYSFTPEKWVNGSRLEQVVGMQANLWTEVIATTERFEFMTFPRITALSEAAWGQNNDYDDYLERLKLQIPLYEKGDLYFFNPFNVSQTPEPKR</sequence>
<proteinExistence type="inferred from homology"/>
<reference evidence="11" key="1">
    <citation type="submission" date="2016-08" db="EMBL/GenBank/DDBJ databases">
        <authorList>
            <person name="Wibberg D."/>
        </authorList>
    </citation>
    <scope>NUCLEOTIDE SEQUENCE [LARGE SCALE GENOMIC DNA]</scope>
</reference>
<dbReference type="GO" id="GO:0004563">
    <property type="term" value="F:beta-N-acetylhexosaminidase activity"/>
    <property type="evidence" value="ECO:0007669"/>
    <property type="project" value="UniProtKB-EC"/>
</dbReference>
<dbReference type="PANTHER" id="PTHR22600">
    <property type="entry name" value="BETA-HEXOSAMINIDASE"/>
    <property type="match status" value="1"/>
</dbReference>
<keyword evidence="4 10" id="KW-0378">Hydrolase</keyword>
<dbReference type="Pfam" id="PF00728">
    <property type="entry name" value="Glyco_hydro_20"/>
    <property type="match status" value="1"/>
</dbReference>
<dbReference type="PANTHER" id="PTHR22600:SF57">
    <property type="entry name" value="BETA-N-ACETYLHEXOSAMINIDASE"/>
    <property type="match status" value="1"/>
</dbReference>
<dbReference type="GO" id="GO:0030203">
    <property type="term" value="P:glycosaminoglycan metabolic process"/>
    <property type="evidence" value="ECO:0007669"/>
    <property type="project" value="TreeGrafter"/>
</dbReference>
<evidence type="ECO:0000313" key="11">
    <source>
        <dbReference type="Proteomes" id="UP000187464"/>
    </source>
</evidence>
<dbReference type="GO" id="GO:0016020">
    <property type="term" value="C:membrane"/>
    <property type="evidence" value="ECO:0007669"/>
    <property type="project" value="TreeGrafter"/>
</dbReference>
<dbReference type="SUPFAM" id="SSF55545">
    <property type="entry name" value="beta-N-acetylhexosaminidase-like domain"/>
    <property type="match status" value="1"/>
</dbReference>
<dbReference type="EC" id="3.2.1.52" evidence="3"/>
<dbReference type="CDD" id="cd06563">
    <property type="entry name" value="GH20_chitobiase-like"/>
    <property type="match status" value="1"/>
</dbReference>
<feature type="active site" description="Proton donor" evidence="6">
    <location>
        <position position="307"/>
    </location>
</feature>
<name>A0A1R3T5T5_9BACT</name>
<feature type="domain" description="Beta-hexosaminidase bacterial type N-terminal" evidence="9">
    <location>
        <begin position="24"/>
        <end position="146"/>
    </location>
</feature>
<dbReference type="InterPro" id="IPR025705">
    <property type="entry name" value="Beta_hexosaminidase_sua/sub"/>
</dbReference>
<evidence type="ECO:0000256" key="2">
    <source>
        <dbReference type="ARBA" id="ARBA00006285"/>
    </source>
</evidence>
<evidence type="ECO:0000256" key="6">
    <source>
        <dbReference type="PIRSR" id="PIRSR625705-1"/>
    </source>
</evidence>
<dbReference type="Pfam" id="PF02838">
    <property type="entry name" value="Glyco_hydro_20b"/>
    <property type="match status" value="1"/>
</dbReference>
<evidence type="ECO:0000256" key="3">
    <source>
        <dbReference type="ARBA" id="ARBA00012663"/>
    </source>
</evidence>
<feature type="domain" description="Glycoside hydrolase family 20 catalytic" evidence="8">
    <location>
        <begin position="149"/>
        <end position="481"/>
    </location>
</feature>
<evidence type="ECO:0000259" key="8">
    <source>
        <dbReference type="Pfam" id="PF00728"/>
    </source>
</evidence>
<evidence type="ECO:0000256" key="4">
    <source>
        <dbReference type="ARBA" id="ARBA00022801"/>
    </source>
</evidence>
<dbReference type="PRINTS" id="PR00738">
    <property type="entry name" value="GLHYDRLASE20"/>
</dbReference>
<feature type="chain" id="PRO_5012322674" description="beta-N-acetylhexosaminidase" evidence="7">
    <location>
        <begin position="21"/>
        <end position="520"/>
    </location>
</feature>
<dbReference type="SUPFAM" id="SSF51445">
    <property type="entry name" value="(Trans)glycosidases"/>
    <property type="match status" value="1"/>
</dbReference>
<dbReference type="InterPro" id="IPR015883">
    <property type="entry name" value="Glyco_hydro_20_cat"/>
</dbReference>
<evidence type="ECO:0000256" key="5">
    <source>
        <dbReference type="ARBA" id="ARBA00023295"/>
    </source>
</evidence>
<gene>
    <name evidence="10" type="ORF">PSM36_2766</name>
</gene>
<evidence type="ECO:0000313" key="10">
    <source>
        <dbReference type="EMBL" id="SCD21562.1"/>
    </source>
</evidence>
<comment type="catalytic activity">
    <reaction evidence="1">
        <text>Hydrolysis of terminal non-reducing N-acetyl-D-hexosamine residues in N-acetyl-beta-D-hexosaminides.</text>
        <dbReference type="EC" id="3.2.1.52"/>
    </reaction>
</comment>
<dbReference type="Gene3D" id="3.20.20.80">
    <property type="entry name" value="Glycosidases"/>
    <property type="match status" value="1"/>
</dbReference>
<dbReference type="Gene3D" id="3.30.379.10">
    <property type="entry name" value="Chitobiase/beta-hexosaminidase domain 2-like"/>
    <property type="match status" value="1"/>
</dbReference>
<keyword evidence="7" id="KW-0732">Signal</keyword>
<organism evidence="10 11">
    <name type="scientific">Proteiniphilum saccharofermentans</name>
    <dbReference type="NCBI Taxonomy" id="1642647"/>
    <lineage>
        <taxon>Bacteria</taxon>
        <taxon>Pseudomonadati</taxon>
        <taxon>Bacteroidota</taxon>
        <taxon>Bacteroidia</taxon>
        <taxon>Bacteroidales</taxon>
        <taxon>Dysgonomonadaceae</taxon>
        <taxon>Proteiniphilum</taxon>
    </lineage>
</organism>
<evidence type="ECO:0000256" key="1">
    <source>
        <dbReference type="ARBA" id="ARBA00001231"/>
    </source>
</evidence>
<dbReference type="InterPro" id="IPR029018">
    <property type="entry name" value="Hex-like_dom2"/>
</dbReference>
<protein>
    <recommendedName>
        <fullName evidence="3">beta-N-acetylhexosaminidase</fullName>
        <ecNumber evidence="3">3.2.1.52</ecNumber>
    </recommendedName>
</protein>
<dbReference type="EMBL" id="LT605205">
    <property type="protein sequence ID" value="SCD21562.1"/>
    <property type="molecule type" value="Genomic_DNA"/>
</dbReference>